<protein>
    <submittedName>
        <fullName evidence="1">Uncharacterized protein</fullName>
    </submittedName>
</protein>
<dbReference type="Proteomes" id="UP000324575">
    <property type="component" value="Unassembled WGS sequence"/>
</dbReference>
<evidence type="ECO:0000313" key="2">
    <source>
        <dbReference type="Proteomes" id="UP000324575"/>
    </source>
</evidence>
<name>A0A5M8P371_9BACT</name>
<sequence length="67" mass="7865">MAIRKSEKNQYIGLLEKDYLTLLEDHITLRALKIAGIEKMPIYQGIDSIIKDGRIEIHIKPIKQKYR</sequence>
<comment type="caution">
    <text evidence="1">The sequence shown here is derived from an EMBL/GenBank/DDBJ whole genome shotgun (WGS) entry which is preliminary data.</text>
</comment>
<gene>
    <name evidence="1" type="ORF">EZS26_000962</name>
</gene>
<evidence type="ECO:0000313" key="1">
    <source>
        <dbReference type="EMBL" id="KAA6302792.1"/>
    </source>
</evidence>
<dbReference type="EMBL" id="SNRX01000005">
    <property type="protein sequence ID" value="KAA6302792.1"/>
    <property type="molecule type" value="Genomic_DNA"/>
</dbReference>
<accession>A0A5M8P371</accession>
<dbReference type="AlphaFoldDB" id="A0A5M8P371"/>
<organism evidence="1 2">
    <name type="scientific">Candidatus Ordinivivax streblomastigis</name>
    <dbReference type="NCBI Taxonomy" id="2540710"/>
    <lineage>
        <taxon>Bacteria</taxon>
        <taxon>Pseudomonadati</taxon>
        <taxon>Bacteroidota</taxon>
        <taxon>Bacteroidia</taxon>
        <taxon>Bacteroidales</taxon>
        <taxon>Candidatus Ordinivivax</taxon>
    </lineage>
</organism>
<reference evidence="1 2" key="1">
    <citation type="submission" date="2019-03" db="EMBL/GenBank/DDBJ databases">
        <title>Single cell metagenomics reveals metabolic interactions within the superorganism composed of flagellate Streblomastix strix and complex community of Bacteroidetes bacteria on its surface.</title>
        <authorList>
            <person name="Treitli S.C."/>
            <person name="Kolisko M."/>
            <person name="Husnik F."/>
            <person name="Keeling P."/>
            <person name="Hampl V."/>
        </authorList>
    </citation>
    <scope>NUCLEOTIDE SEQUENCE [LARGE SCALE GENOMIC DNA]</scope>
    <source>
        <strain evidence="1">St1</strain>
    </source>
</reference>
<proteinExistence type="predicted"/>